<evidence type="ECO:0000256" key="10">
    <source>
        <dbReference type="SAM" id="MobiDB-lite"/>
    </source>
</evidence>
<evidence type="ECO:0000313" key="12">
    <source>
        <dbReference type="Proteomes" id="UP001157418"/>
    </source>
</evidence>
<evidence type="ECO:0000256" key="6">
    <source>
        <dbReference type="ARBA" id="ARBA00022723"/>
    </source>
</evidence>
<name>A0AAU9NI50_9ASTR</name>
<dbReference type="EC" id="2.1.1.104" evidence="2"/>
<dbReference type="AlphaFoldDB" id="A0AAU9NI50"/>
<dbReference type="PANTHER" id="PTHR10509">
    <property type="entry name" value="O-METHYLTRANSFERASE-RELATED"/>
    <property type="match status" value="1"/>
</dbReference>
<dbReference type="Pfam" id="PF01596">
    <property type="entry name" value="Methyltransf_3"/>
    <property type="match status" value="1"/>
</dbReference>
<evidence type="ECO:0000256" key="4">
    <source>
        <dbReference type="ARBA" id="ARBA00022679"/>
    </source>
</evidence>
<evidence type="ECO:0000256" key="2">
    <source>
        <dbReference type="ARBA" id="ARBA00012165"/>
    </source>
</evidence>
<dbReference type="FunFam" id="3.40.50.150:FF:000147">
    <property type="entry name" value="Caffeoyl-CoA O-methyltransferase 1"/>
    <property type="match status" value="1"/>
</dbReference>
<keyword evidence="3" id="KW-0489">Methyltransferase</keyword>
<dbReference type="InterPro" id="IPR050362">
    <property type="entry name" value="Cation-dep_OMT"/>
</dbReference>
<evidence type="ECO:0000256" key="7">
    <source>
        <dbReference type="ARBA" id="ARBA00022733"/>
    </source>
</evidence>
<keyword evidence="7" id="KW-0438">Lignin biosynthesis</keyword>
<keyword evidence="4" id="KW-0808">Transferase</keyword>
<dbReference type="PROSITE" id="PS51682">
    <property type="entry name" value="SAM_OMT_I"/>
    <property type="match status" value="1"/>
</dbReference>
<comment type="caution">
    <text evidence="11">The sequence shown here is derived from an EMBL/GenBank/DDBJ whole genome shotgun (WGS) entry which is preliminary data.</text>
</comment>
<accession>A0AAU9NI50</accession>
<dbReference type="PANTHER" id="PTHR10509:SF64">
    <property type="entry name" value="CAFFEOYL-COA O-METHYLTRANSFERASE"/>
    <property type="match status" value="1"/>
</dbReference>
<protein>
    <recommendedName>
        <fullName evidence="9">Caffeoyl-CoA O-methyltransferase</fullName>
        <ecNumber evidence="2">2.1.1.104</ecNumber>
    </recommendedName>
</protein>
<proteinExistence type="inferred from homology"/>
<dbReference type="GO" id="GO:0032259">
    <property type="term" value="P:methylation"/>
    <property type="evidence" value="ECO:0007669"/>
    <property type="project" value="UniProtKB-KW"/>
</dbReference>
<feature type="compositionally biased region" description="Polar residues" evidence="10">
    <location>
        <begin position="8"/>
        <end position="20"/>
    </location>
</feature>
<dbReference type="EMBL" id="CAKMRJ010004445">
    <property type="protein sequence ID" value="CAH1437476.1"/>
    <property type="molecule type" value="Genomic_DNA"/>
</dbReference>
<evidence type="ECO:0000256" key="5">
    <source>
        <dbReference type="ARBA" id="ARBA00022691"/>
    </source>
</evidence>
<dbReference type="Gene3D" id="3.40.50.150">
    <property type="entry name" value="Vaccinia Virus protein VP39"/>
    <property type="match status" value="1"/>
</dbReference>
<comment type="similarity">
    <text evidence="8">Belongs to the class I-like SAM-binding methyltransferase superfamily. Cation-dependent O-methyltransferase family.</text>
</comment>
<evidence type="ECO:0000256" key="1">
    <source>
        <dbReference type="ARBA" id="ARBA00004928"/>
    </source>
</evidence>
<keyword evidence="5" id="KW-0949">S-adenosyl-L-methionine</keyword>
<dbReference type="GO" id="GO:0007623">
    <property type="term" value="P:circadian rhythm"/>
    <property type="evidence" value="ECO:0007669"/>
    <property type="project" value="UniProtKB-ARBA"/>
</dbReference>
<keyword evidence="6" id="KW-0479">Metal-binding</keyword>
<gene>
    <name evidence="11" type="ORF">LVIROSA_LOCUS23805</name>
</gene>
<dbReference type="Proteomes" id="UP001157418">
    <property type="component" value="Unassembled WGS sequence"/>
</dbReference>
<dbReference type="InterPro" id="IPR002935">
    <property type="entry name" value="SAM_O-MeTrfase"/>
</dbReference>
<comment type="pathway">
    <text evidence="1">Aromatic compound metabolism; phenylpropanoid biosynthesis.</text>
</comment>
<dbReference type="InterPro" id="IPR029063">
    <property type="entry name" value="SAM-dependent_MTases_sf"/>
</dbReference>
<evidence type="ECO:0000256" key="3">
    <source>
        <dbReference type="ARBA" id="ARBA00022603"/>
    </source>
</evidence>
<dbReference type="SUPFAM" id="SSF53335">
    <property type="entry name" value="S-adenosyl-L-methionine-dependent methyltransferases"/>
    <property type="match status" value="1"/>
</dbReference>
<dbReference type="GO" id="GO:0046872">
    <property type="term" value="F:metal ion binding"/>
    <property type="evidence" value="ECO:0007669"/>
    <property type="project" value="UniProtKB-KW"/>
</dbReference>
<reference evidence="11 12" key="1">
    <citation type="submission" date="2022-01" db="EMBL/GenBank/DDBJ databases">
        <authorList>
            <person name="Xiong W."/>
            <person name="Schranz E."/>
        </authorList>
    </citation>
    <scope>NUCLEOTIDE SEQUENCE [LARGE SCALE GENOMIC DNA]</scope>
</reference>
<keyword evidence="12" id="KW-1185">Reference proteome</keyword>
<evidence type="ECO:0000256" key="8">
    <source>
        <dbReference type="ARBA" id="ARBA00023453"/>
    </source>
</evidence>
<evidence type="ECO:0000313" key="11">
    <source>
        <dbReference type="EMBL" id="CAH1437476.1"/>
    </source>
</evidence>
<feature type="region of interest" description="Disordered" evidence="10">
    <location>
        <begin position="1"/>
        <end position="20"/>
    </location>
</feature>
<dbReference type="GO" id="GO:0009809">
    <property type="term" value="P:lignin biosynthetic process"/>
    <property type="evidence" value="ECO:0007669"/>
    <property type="project" value="UniProtKB-KW"/>
</dbReference>
<sequence length="314" mass="35391">MVGEVHISNESSSLTNPTNKTTTAPLHHLPILHPHSLYNLISPILPFQLHFYPPLIITLHFILTHQRFLIMAATGESQPAKHQEVGHKSLLQSDALYQYILETSVYPREPESMKELREVTAKHPWNLMTTSADEGQFLNLLLKLINAKNTMEIGVYTGYSLLSTALALPEDGKILALDINRENYEIGLPIIEKAGVAHKIDFREGPALPLLDQMVEDVKFHGSFDFIFVDADKDNYLNYHKRLIDLVKIGGVIGYDNTLWNGSLVAPADAPLRKYVRYYRDFVLELNKALAADPRVEICQLPVGDGITICRRIS</sequence>
<organism evidence="11 12">
    <name type="scientific">Lactuca virosa</name>
    <dbReference type="NCBI Taxonomy" id="75947"/>
    <lineage>
        <taxon>Eukaryota</taxon>
        <taxon>Viridiplantae</taxon>
        <taxon>Streptophyta</taxon>
        <taxon>Embryophyta</taxon>
        <taxon>Tracheophyta</taxon>
        <taxon>Spermatophyta</taxon>
        <taxon>Magnoliopsida</taxon>
        <taxon>eudicotyledons</taxon>
        <taxon>Gunneridae</taxon>
        <taxon>Pentapetalae</taxon>
        <taxon>asterids</taxon>
        <taxon>campanulids</taxon>
        <taxon>Asterales</taxon>
        <taxon>Asteraceae</taxon>
        <taxon>Cichorioideae</taxon>
        <taxon>Cichorieae</taxon>
        <taxon>Lactucinae</taxon>
        <taxon>Lactuca</taxon>
    </lineage>
</organism>
<dbReference type="GO" id="GO:0042409">
    <property type="term" value="F:caffeoyl-CoA O-methyltransferase activity"/>
    <property type="evidence" value="ECO:0007669"/>
    <property type="project" value="UniProtKB-EC"/>
</dbReference>
<evidence type="ECO:0000256" key="9">
    <source>
        <dbReference type="ARBA" id="ARBA00071899"/>
    </source>
</evidence>